<dbReference type="Proteomes" id="UP000035352">
    <property type="component" value="Chromosome"/>
</dbReference>
<dbReference type="InterPro" id="IPR022385">
    <property type="entry name" value="Rhs_assc_core"/>
</dbReference>
<feature type="compositionally biased region" description="Pro residues" evidence="2">
    <location>
        <begin position="1322"/>
        <end position="1333"/>
    </location>
</feature>
<dbReference type="InterPro" id="IPR006530">
    <property type="entry name" value="YD"/>
</dbReference>
<accession>A0A0G3BQF2</accession>
<keyword evidence="6" id="KW-1185">Reference proteome</keyword>
<evidence type="ECO:0000256" key="1">
    <source>
        <dbReference type="ARBA" id="ARBA00022737"/>
    </source>
</evidence>
<feature type="region of interest" description="Disordered" evidence="2">
    <location>
        <begin position="1312"/>
        <end position="1333"/>
    </location>
</feature>
<sequence length="1486" mass="161516">MGAGNPLNVVNGNKYQREVDLPALPGVLGLELVRHYNSSASSTNAPNGILGRGWRLSYETELHAVGRNTVQITQADGGRLIFNRDPRHPSQCSHADPAQGRVLIHTGRDGEQYTWVWADGRQLSFNAQGRLTQILAPTGEFVTLQHDAGGHLLKVTDPQGRSLRLNYLDRQAAKAGDRFRGVQSIDTPVGRYTYEYGSALPKESSAPASSVWANLVKVGQPTSHDPSTPVHAYTDRGVSSSAISRVYHYEDGRFPTLLTGISVVGTGGDGRLLNQRLATYGYDERGRAVLSVRGAVGQPGAERVELAFQELPSPGGQPGQTVLIDGQGRRTFYKTAVIGGEFRLLESRGAGCDSCGPANVRYGYERSGRLVSVTGLSTDGVPQQSQRAVLDAQGRTVRVEQVEHVDGRAQPARVLVRYEYEGEGRQPVVVARPSVVAGQEQVTRLAYNEHGQVTQVVERGYSPVDGQGRVVPAGVPMSRTTGYRYQLVNGRSLLSEVDGPLPNGRTGSPADSDVTRYRYDPTGGRIVGITYPMGLQASFGYDDAGRLIERAGLDGVTERLTYDSRGRLTGVQRAGRQLQLAYDVKGQVAEARDALGQHLRLQYDASGQLSELSDGQGNRIAWHYAADDSLRELQLLNPDGSVSQRRQAETLAAVDAALQVALPRLALRLSMPDGREIKTLGGPESAPQAVRTQLDSQARLNTDLFDDFGRLVLDDSPVSGRTVYHHDEADQLVQRVASDGGVTRIGRDALGRGIRVQADGEDAKIEWGRANKPARIAYEAGEERYDYDAEARLTAHTRLIDGRRFTTRYEFDGFGRLQRKVLPDGQRLAYRYNGPEHAKPGVLAGIDREGLVNAPIVTGLNTVEERFHDRGFVHGNGLTHRRLLDVDGRPVQVGSEAAAASQLQWQDEQVRVDYRYAAVPGRAAASQASLPWRQRWAFRLGHLGTEAPPPLFARAAAEATEPRELGETRHDARGRVVEDARHRYVWDGLDRLMEVFAKARDGQAERLVARYRYNVFGERIAKVVYSAQGQKVTRFFYDGAQLTAEADEAGRIVRQYVYLDGRPVAMLSGRAILAIHTDHRLAPLAVTDSTRQVAWQATLTDTGAAVVATGSRLEMPLRGSNQYFDAETGLHYNTHRYLDPQQGRYLSPDPLGLAAGPDLYEFALGQPHRHLDPLGLAPALDVPSMGFGDKLREVFLYAAKGLPAEIGHQLKELVSPTNIAGTVAIFALWGASHALGAGFLADIALVGMAYWSLGNAGIDFVKGLLSLVDQINGAQCESDLEKAGETLLATTNILIDAVGKKGKSGSDAIDSVFGGGKGKLTNPPPPGSPPPAPSRLVLHPTSIPQVARGMVDEAVKNGRLTQRGPNDWVSLEGLRYKGTDKNGANRIEHIGHHLTLDPARDRAGKSHSVFVVSPDKLLEVLDEAWKKSGPNRRPVSQSDQGTFVIKVGTIGAEGETHIRIITKRGTNPPEVISAYPYVPVSTDIIN</sequence>
<dbReference type="NCBIfam" id="TIGR01643">
    <property type="entry name" value="YD_repeat_2x"/>
    <property type="match status" value="4"/>
</dbReference>
<feature type="domain" description="Teneurin-like YD-shell" evidence="4">
    <location>
        <begin position="968"/>
        <end position="1149"/>
    </location>
</feature>
<dbReference type="EMBL" id="CP011371">
    <property type="protein sequence ID" value="AKJ31662.1"/>
    <property type="molecule type" value="Genomic_DNA"/>
</dbReference>
<gene>
    <name evidence="5" type="ORF">AAW51_4971</name>
</gene>
<dbReference type="STRING" id="413882.AAW51_4971"/>
<evidence type="ECO:0000259" key="4">
    <source>
        <dbReference type="Pfam" id="PF25023"/>
    </source>
</evidence>
<dbReference type="Pfam" id="PF20148">
    <property type="entry name" value="DUF6531"/>
    <property type="match status" value="1"/>
</dbReference>
<dbReference type="InterPro" id="IPR031325">
    <property type="entry name" value="RHS_repeat"/>
</dbReference>
<evidence type="ECO:0000313" key="5">
    <source>
        <dbReference type="EMBL" id="AKJ31662.1"/>
    </source>
</evidence>
<dbReference type="PANTHER" id="PTHR32305:SF15">
    <property type="entry name" value="PROTEIN RHSA-RELATED"/>
    <property type="match status" value="1"/>
</dbReference>
<dbReference type="InterPro" id="IPR056823">
    <property type="entry name" value="TEN-like_YD-shell"/>
</dbReference>
<dbReference type="PATRIC" id="fig|413882.6.peg.5186"/>
<dbReference type="InterPro" id="IPR050708">
    <property type="entry name" value="T6SS_VgrG/RHS"/>
</dbReference>
<proteinExistence type="predicted"/>
<name>A0A0G3BQF2_9BURK</name>
<evidence type="ECO:0000313" key="6">
    <source>
        <dbReference type="Proteomes" id="UP000035352"/>
    </source>
</evidence>
<dbReference type="PRINTS" id="PR00394">
    <property type="entry name" value="RHSPROTEIN"/>
</dbReference>
<reference evidence="5 6" key="1">
    <citation type="submission" date="2015-05" db="EMBL/GenBank/DDBJ databases">
        <authorList>
            <person name="Tang B."/>
            <person name="Yu Y."/>
        </authorList>
    </citation>
    <scope>NUCLEOTIDE SEQUENCE [LARGE SCALE GENOMIC DNA]</scope>
    <source>
        <strain evidence="5 6">DSM 7029</strain>
    </source>
</reference>
<dbReference type="Gene3D" id="2.180.10.10">
    <property type="entry name" value="RHS repeat-associated core"/>
    <property type="match status" value="2"/>
</dbReference>
<dbReference type="Pfam" id="PF05593">
    <property type="entry name" value="RHS_repeat"/>
    <property type="match status" value="3"/>
</dbReference>
<dbReference type="KEGG" id="pbh:AAW51_4971"/>
<organism evidence="5 6">
    <name type="scientific">Caldimonas brevitalea</name>
    <dbReference type="NCBI Taxonomy" id="413882"/>
    <lineage>
        <taxon>Bacteria</taxon>
        <taxon>Pseudomonadati</taxon>
        <taxon>Pseudomonadota</taxon>
        <taxon>Betaproteobacteria</taxon>
        <taxon>Burkholderiales</taxon>
        <taxon>Sphaerotilaceae</taxon>
        <taxon>Caldimonas</taxon>
    </lineage>
</organism>
<keyword evidence="1" id="KW-0677">Repeat</keyword>
<dbReference type="NCBIfam" id="TIGR03696">
    <property type="entry name" value="Rhs_assc_core"/>
    <property type="match status" value="1"/>
</dbReference>
<evidence type="ECO:0000256" key="2">
    <source>
        <dbReference type="SAM" id="MobiDB-lite"/>
    </source>
</evidence>
<dbReference type="InterPro" id="IPR045351">
    <property type="entry name" value="DUF6531"/>
</dbReference>
<evidence type="ECO:0000259" key="3">
    <source>
        <dbReference type="Pfam" id="PF20148"/>
    </source>
</evidence>
<dbReference type="Pfam" id="PF25023">
    <property type="entry name" value="TEN_YD-shell"/>
    <property type="match status" value="1"/>
</dbReference>
<feature type="region of interest" description="Disordered" evidence="2">
    <location>
        <begin position="496"/>
        <end position="517"/>
    </location>
</feature>
<feature type="domain" description="DUF6531" evidence="3">
    <location>
        <begin position="4"/>
        <end position="82"/>
    </location>
</feature>
<dbReference type="PANTHER" id="PTHR32305">
    <property type="match status" value="1"/>
</dbReference>
<evidence type="ECO:0008006" key="7">
    <source>
        <dbReference type="Google" id="ProtNLM"/>
    </source>
</evidence>
<protein>
    <recommendedName>
        <fullName evidence="7">RHS repeat-associated core domain-containing protein</fullName>
    </recommendedName>
</protein>